<gene>
    <name evidence="1" type="ORF">CANTEDRAFT_114785</name>
</gene>
<evidence type="ECO:0000313" key="2">
    <source>
        <dbReference type="Proteomes" id="UP000000707"/>
    </source>
</evidence>
<dbReference type="Proteomes" id="UP000000707">
    <property type="component" value="Unassembled WGS sequence"/>
</dbReference>
<dbReference type="AlphaFoldDB" id="G3B6H9"/>
<organism evidence="2">
    <name type="scientific">Candida tenuis (strain ATCC 10573 / BCRC 21748 / CBS 615 / JCM 9827 / NBRC 10315 / NRRL Y-1498 / VKM Y-70)</name>
    <name type="common">Yeast</name>
    <name type="synonym">Yamadazyma tenuis</name>
    <dbReference type="NCBI Taxonomy" id="590646"/>
    <lineage>
        <taxon>Eukaryota</taxon>
        <taxon>Fungi</taxon>
        <taxon>Dikarya</taxon>
        <taxon>Ascomycota</taxon>
        <taxon>Saccharomycotina</taxon>
        <taxon>Pichiomycetes</taxon>
        <taxon>Debaryomycetaceae</taxon>
        <taxon>Yamadazyma</taxon>
    </lineage>
</organism>
<evidence type="ECO:0000313" key="1">
    <source>
        <dbReference type="EMBL" id="EGV63471.1"/>
    </source>
</evidence>
<keyword evidence="2" id="KW-1185">Reference proteome</keyword>
<dbReference type="EMBL" id="GL996524">
    <property type="protein sequence ID" value="EGV63471.1"/>
    <property type="molecule type" value="Genomic_DNA"/>
</dbReference>
<reference evidence="1 2" key="1">
    <citation type="journal article" date="2011" name="Proc. Natl. Acad. Sci. U.S.A.">
        <title>Comparative genomics of xylose-fermenting fungi for enhanced biofuel production.</title>
        <authorList>
            <person name="Wohlbach D.J."/>
            <person name="Kuo A."/>
            <person name="Sato T.K."/>
            <person name="Potts K.M."/>
            <person name="Salamov A.A."/>
            <person name="LaButti K.M."/>
            <person name="Sun H."/>
            <person name="Clum A."/>
            <person name="Pangilinan J.L."/>
            <person name="Lindquist E.A."/>
            <person name="Lucas S."/>
            <person name="Lapidus A."/>
            <person name="Jin M."/>
            <person name="Gunawan C."/>
            <person name="Balan V."/>
            <person name="Dale B.E."/>
            <person name="Jeffries T.W."/>
            <person name="Zinkel R."/>
            <person name="Barry K.W."/>
            <person name="Grigoriev I.V."/>
            <person name="Gasch A.P."/>
        </authorList>
    </citation>
    <scope>NUCLEOTIDE SEQUENCE [LARGE SCALE GENOMIC DNA]</scope>
    <source>
        <strain evidence="2">ATCC 10573 / BCRC 21748 / CBS 615 / JCM 9827 / NBRC 10315 / NRRL Y-1498 / VKM Y-70</strain>
    </source>
</reference>
<accession>G3B6H9</accession>
<name>G3B6H9_CANTC</name>
<sequence length="97" mass="10721">MPNCSCANAISASYVPVVCQSPAHTSLHVNTSNVHYSVQLPSHVIFTLNVHKRWFSLVSQPYANRLSSGPCHRQHDITAVSPPAWRLRTPTATKTWG</sequence>
<proteinExistence type="predicted"/>
<protein>
    <submittedName>
        <fullName evidence="1">Uncharacterized protein</fullName>
    </submittedName>
</protein>
<dbReference type="HOGENOM" id="CLU_2346481_0_0_1"/>